<evidence type="ECO:0000259" key="2">
    <source>
        <dbReference type="Pfam" id="PF12552"/>
    </source>
</evidence>
<evidence type="ECO:0000313" key="4">
    <source>
        <dbReference type="EMBL" id="KAK9757944.1"/>
    </source>
</evidence>
<reference evidence="4 5" key="1">
    <citation type="submission" date="2024-03" db="EMBL/GenBank/DDBJ databases">
        <title>WGS assembly of Saponaria officinalis var. Norfolk2.</title>
        <authorList>
            <person name="Jenkins J."/>
            <person name="Shu S."/>
            <person name="Grimwood J."/>
            <person name="Barry K."/>
            <person name="Goodstein D."/>
            <person name="Schmutz J."/>
            <person name="Leebens-Mack J."/>
            <person name="Osbourn A."/>
        </authorList>
    </citation>
    <scope>NUCLEOTIDE SEQUENCE [LARGE SCALE GENOMIC DNA]</scope>
    <source>
        <strain evidence="5">cv. Norfolk2</strain>
        <strain evidence="4">JIC</strain>
        <tissue evidence="4">Leaf</tissue>
    </source>
</reference>
<feature type="region of interest" description="Disordered" evidence="1">
    <location>
        <begin position="101"/>
        <end position="138"/>
    </location>
</feature>
<keyword evidence="5" id="KW-1185">Reference proteome</keyword>
<comment type="caution">
    <text evidence="4">The sequence shown here is derived from an EMBL/GenBank/DDBJ whole genome shotgun (WGS) entry which is preliminary data.</text>
</comment>
<evidence type="ECO:0008006" key="6">
    <source>
        <dbReference type="Google" id="ProtNLM"/>
    </source>
</evidence>
<gene>
    <name evidence="4" type="ORF">RND81_01G195800</name>
</gene>
<name>A0AAW1N8R7_SAPOF</name>
<feature type="domain" description="DUF4378" evidence="3">
    <location>
        <begin position="710"/>
        <end position="855"/>
    </location>
</feature>
<dbReference type="Proteomes" id="UP001443914">
    <property type="component" value="Unassembled WGS sequence"/>
</dbReference>
<protein>
    <recommendedName>
        <fullName evidence="6">DUF4378 domain-containing protein</fullName>
    </recommendedName>
</protein>
<dbReference type="InterPro" id="IPR025486">
    <property type="entry name" value="DUF4378"/>
</dbReference>
<feature type="region of interest" description="Disordered" evidence="1">
    <location>
        <begin position="545"/>
        <end position="569"/>
    </location>
</feature>
<feature type="region of interest" description="Disordered" evidence="1">
    <location>
        <begin position="601"/>
        <end position="651"/>
    </location>
</feature>
<dbReference type="PANTHER" id="PTHR47212">
    <property type="entry name" value="ADHESIN-LIKE PROTEIN, PUTATIVE (DUF3741)-RELATED"/>
    <property type="match status" value="1"/>
</dbReference>
<dbReference type="Pfam" id="PF12552">
    <property type="entry name" value="DUF3741"/>
    <property type="match status" value="1"/>
</dbReference>
<evidence type="ECO:0000313" key="5">
    <source>
        <dbReference type="Proteomes" id="UP001443914"/>
    </source>
</evidence>
<dbReference type="PANTHER" id="PTHR47212:SF4">
    <property type="entry name" value="ADHESIN-LIKE PROTEIN, PUTATIVE (DUF3741)-RELATED"/>
    <property type="match status" value="1"/>
</dbReference>
<feature type="domain" description="DUF3741" evidence="2">
    <location>
        <begin position="222"/>
        <end position="265"/>
    </location>
</feature>
<sequence>MTMAKKSKKRPGRHEKDQAGCMWSLLNIFDSRPVRSSQKLILDRKRSSKRLDGAAYSNIKLESLGDSCRICRESNEILQNESLTTNSSKVSVKALMDEEMCGEQDKGEHGSIGSEVAKPTNGDDKGSVKKNGRSTRSKMSLDLETDGFTVAGDVVERPNHRKHKSLTSVDVNEMVEELCGQIQQKDVRNSKRIEDGELAVKSVGGSSVVENQLAEAAKVLLKHFADGNSGTKERKIQPSKEVMDALEILNANKELFVKLLRDPKSPLVKHIQSLQDIKVEDGKFKPLTESDLLEQDIVAAKQHNFFWRRFKGQERNSPQKKDTSVDLSTIVVLQPGAPESLMSSGDKDQPEKASSSFTFAELKRKFKLAMKKELLAEQPNLGNRDKKVGGEMASMGSPSRDHFFIEKIPNSAANFRKVDKSGKLKDGKIQLEQGGLTPEERVSNIYIEAKKHLAEIVGNKIVDVDNHGRKVPKSLGKILSYSGYSSPTICSPRIEADIRLSASAENTSLEMQDIDVKLPDQVKQESLISDKPVCENEVHVVESRISDELPRESDVDKPCHKSEVPSSEDIMSAIGAASQKESEFFEISVERCSLPEHVDLENSHSLSSEHNTSEGDEHSSYPDSATPNGSLSGKTEDVDSMSDATSRPSPVSVLEPVFREVDISPPGLKQFTAIEPVRPRQIKFEIEIPASLGRVPSIRDGVDYDKYTIQFVKDVLQMSGLTWDELLNRSLFSDHFINPSLIDEVDFLPDLLCCDFNLLFDLINEVVIELCWLRFSCMLSLAAPTVQLNLKEKDVFNEVWKVVNWYLKLDSPPLTLDQILGIDVERRGAWDDLRLDCENIGIQIQEAILDEMVDDIISSYISTSLNTEIPILP</sequence>
<feature type="compositionally biased region" description="Basic and acidic residues" evidence="1">
    <location>
        <begin position="611"/>
        <end position="620"/>
    </location>
</feature>
<dbReference type="AlphaFoldDB" id="A0AAW1N8R7"/>
<proteinExistence type="predicted"/>
<evidence type="ECO:0000256" key="1">
    <source>
        <dbReference type="SAM" id="MobiDB-lite"/>
    </source>
</evidence>
<dbReference type="Pfam" id="PF14309">
    <property type="entry name" value="DUF4378"/>
    <property type="match status" value="1"/>
</dbReference>
<accession>A0AAW1N8R7</accession>
<dbReference type="EMBL" id="JBDFQZ010000001">
    <property type="protein sequence ID" value="KAK9757945.1"/>
    <property type="molecule type" value="Genomic_DNA"/>
</dbReference>
<dbReference type="InterPro" id="IPR022212">
    <property type="entry name" value="DUF3741"/>
</dbReference>
<dbReference type="EMBL" id="JBDFQZ010000001">
    <property type="protein sequence ID" value="KAK9757944.1"/>
    <property type="molecule type" value="Genomic_DNA"/>
</dbReference>
<evidence type="ECO:0000259" key="3">
    <source>
        <dbReference type="Pfam" id="PF14309"/>
    </source>
</evidence>
<organism evidence="4 5">
    <name type="scientific">Saponaria officinalis</name>
    <name type="common">Common soapwort</name>
    <name type="synonym">Lychnis saponaria</name>
    <dbReference type="NCBI Taxonomy" id="3572"/>
    <lineage>
        <taxon>Eukaryota</taxon>
        <taxon>Viridiplantae</taxon>
        <taxon>Streptophyta</taxon>
        <taxon>Embryophyta</taxon>
        <taxon>Tracheophyta</taxon>
        <taxon>Spermatophyta</taxon>
        <taxon>Magnoliopsida</taxon>
        <taxon>eudicotyledons</taxon>
        <taxon>Gunneridae</taxon>
        <taxon>Pentapetalae</taxon>
        <taxon>Caryophyllales</taxon>
        <taxon>Caryophyllaceae</taxon>
        <taxon>Caryophylleae</taxon>
        <taxon>Saponaria</taxon>
    </lineage>
</organism>
<feature type="compositionally biased region" description="Basic and acidic residues" evidence="1">
    <location>
        <begin position="545"/>
        <end position="563"/>
    </location>
</feature>
<feature type="compositionally biased region" description="Polar residues" evidence="1">
    <location>
        <begin position="621"/>
        <end position="633"/>
    </location>
</feature>